<protein>
    <submittedName>
        <fullName evidence="4">ATP-binding cassette domain-containing protein</fullName>
    </submittedName>
</protein>
<organism evidence="4 5">
    <name type="scientific">Bifidobacterium pseudocatenulatum</name>
    <dbReference type="NCBI Taxonomy" id="28026"/>
    <lineage>
        <taxon>Bacteria</taxon>
        <taxon>Bacillati</taxon>
        <taxon>Actinomycetota</taxon>
        <taxon>Actinomycetes</taxon>
        <taxon>Bifidobacteriales</taxon>
        <taxon>Bifidobacteriaceae</taxon>
        <taxon>Bifidobacterium</taxon>
    </lineage>
</organism>
<name>A0A413KBZ0_BIFPS</name>
<dbReference type="PROSITE" id="PS50893">
    <property type="entry name" value="ABC_TRANSPORTER_2"/>
    <property type="match status" value="1"/>
</dbReference>
<evidence type="ECO:0000259" key="3">
    <source>
        <dbReference type="PROSITE" id="PS50893"/>
    </source>
</evidence>
<accession>A0A413KBZ0</accession>
<reference evidence="4 5" key="1">
    <citation type="submission" date="2018-08" db="EMBL/GenBank/DDBJ databases">
        <title>A genome reference for cultivated species of the human gut microbiota.</title>
        <authorList>
            <person name="Zou Y."/>
            <person name="Xue W."/>
            <person name="Luo G."/>
        </authorList>
    </citation>
    <scope>NUCLEOTIDE SEQUENCE [LARGE SCALE GENOMIC DNA]</scope>
    <source>
        <strain evidence="4 5">CF01-1</strain>
    </source>
</reference>
<sequence>MLELDHVGFSYGKRLILDNASALFEEGSTTAIMGPSGSGKTTLLRLMDGSLQPDTGSVTIDGANVNSIDRKNLLGSLCMRIFQDYRLIPYLDVRENIMLAFEAAHKDLGQTKIKETSRTESNTIDNLLEEVHLAGYANHLADQLSGGEQQRVAIARAIAMKPRVILADEPTGALDEENTQATLRWTREPPRPDGRGFRVLRRNECFRHGYMTSYGSCPGSGDYSMLASFFRLEDRRGPEIFDMNFFVRVHRLVGAVLRANQNVDRAHRVTVAGETAVAAVVSTPIGVVACLARGTGLGRPRFVDVFDRHAGLVGE</sequence>
<dbReference type="GO" id="GO:0022857">
    <property type="term" value="F:transmembrane transporter activity"/>
    <property type="evidence" value="ECO:0007669"/>
    <property type="project" value="TreeGrafter"/>
</dbReference>
<gene>
    <name evidence="4" type="ORF">DXA22_06815</name>
</gene>
<dbReference type="GO" id="GO:0005524">
    <property type="term" value="F:ATP binding"/>
    <property type="evidence" value="ECO:0007669"/>
    <property type="project" value="UniProtKB-KW"/>
</dbReference>
<dbReference type="InterPro" id="IPR015854">
    <property type="entry name" value="ABC_transpr_LolD-like"/>
</dbReference>
<feature type="domain" description="ABC transporter" evidence="3">
    <location>
        <begin position="2"/>
        <end position="245"/>
    </location>
</feature>
<dbReference type="Proteomes" id="UP000284163">
    <property type="component" value="Unassembled WGS sequence"/>
</dbReference>
<dbReference type="InterPro" id="IPR003593">
    <property type="entry name" value="AAA+_ATPase"/>
</dbReference>
<dbReference type="PANTHER" id="PTHR24220">
    <property type="entry name" value="IMPORT ATP-BINDING PROTEIN"/>
    <property type="match status" value="1"/>
</dbReference>
<evidence type="ECO:0000256" key="1">
    <source>
        <dbReference type="ARBA" id="ARBA00022741"/>
    </source>
</evidence>
<dbReference type="InterPro" id="IPR027417">
    <property type="entry name" value="P-loop_NTPase"/>
</dbReference>
<dbReference type="InterPro" id="IPR003439">
    <property type="entry name" value="ABC_transporter-like_ATP-bd"/>
</dbReference>
<dbReference type="PROSITE" id="PS00211">
    <property type="entry name" value="ABC_TRANSPORTER_1"/>
    <property type="match status" value="1"/>
</dbReference>
<dbReference type="PANTHER" id="PTHR24220:SF659">
    <property type="entry name" value="TRANSPORTER, PUTATIVE-RELATED"/>
    <property type="match status" value="1"/>
</dbReference>
<evidence type="ECO:0000313" key="4">
    <source>
        <dbReference type="EMBL" id="RGY76277.1"/>
    </source>
</evidence>
<evidence type="ECO:0000256" key="2">
    <source>
        <dbReference type="ARBA" id="ARBA00022840"/>
    </source>
</evidence>
<dbReference type="AlphaFoldDB" id="A0A413KBZ0"/>
<comment type="caution">
    <text evidence="4">The sequence shown here is derived from an EMBL/GenBank/DDBJ whole genome shotgun (WGS) entry which is preliminary data.</text>
</comment>
<evidence type="ECO:0000313" key="5">
    <source>
        <dbReference type="Proteomes" id="UP000284163"/>
    </source>
</evidence>
<dbReference type="InterPro" id="IPR017871">
    <property type="entry name" value="ABC_transporter-like_CS"/>
</dbReference>
<dbReference type="EMBL" id="QSDK01000009">
    <property type="protein sequence ID" value="RGY76277.1"/>
    <property type="molecule type" value="Genomic_DNA"/>
</dbReference>
<keyword evidence="2 4" id="KW-0067">ATP-binding</keyword>
<dbReference type="GO" id="GO:0005886">
    <property type="term" value="C:plasma membrane"/>
    <property type="evidence" value="ECO:0007669"/>
    <property type="project" value="TreeGrafter"/>
</dbReference>
<keyword evidence="1" id="KW-0547">Nucleotide-binding</keyword>
<dbReference type="Gene3D" id="3.40.50.300">
    <property type="entry name" value="P-loop containing nucleotide triphosphate hydrolases"/>
    <property type="match status" value="1"/>
</dbReference>
<proteinExistence type="predicted"/>
<dbReference type="SUPFAM" id="SSF52540">
    <property type="entry name" value="P-loop containing nucleoside triphosphate hydrolases"/>
    <property type="match status" value="1"/>
</dbReference>
<dbReference type="GO" id="GO:0016887">
    <property type="term" value="F:ATP hydrolysis activity"/>
    <property type="evidence" value="ECO:0007669"/>
    <property type="project" value="InterPro"/>
</dbReference>
<dbReference type="SMART" id="SM00382">
    <property type="entry name" value="AAA"/>
    <property type="match status" value="1"/>
</dbReference>
<dbReference type="Pfam" id="PF00005">
    <property type="entry name" value="ABC_tran"/>
    <property type="match status" value="1"/>
</dbReference>